<dbReference type="EMBL" id="AK041784">
    <property type="protein sequence ID" value="BAC31063.1"/>
    <property type="molecule type" value="mRNA"/>
</dbReference>
<dbReference type="MGI" id="MGI:1917461">
    <property type="gene designation" value="2810407A14Rik"/>
</dbReference>
<gene>
    <name evidence="3" type="primary">2810407A14Rik</name>
</gene>
<reference evidence="2" key="4">
    <citation type="journal article" date="2001" name="Nature">
        <title>Functional annotation of a full-length mouse cDNA collection.</title>
        <authorList>
            <consortium name="The RIKEN Genome Exploration Research Group Phase II Team and the FANTOM Consortium"/>
        </authorList>
    </citation>
    <scope>NUCLEOTIDE SEQUENCE</scope>
    <source>
        <strain evidence="2">C57BL/6J</strain>
        <tissue evidence="2">Thymus</tissue>
    </source>
</reference>
<evidence type="ECO:0000313" key="2">
    <source>
        <dbReference type="EMBL" id="BAC31063.1"/>
    </source>
</evidence>
<dbReference type="AlphaFoldDB" id="Q8C9M5"/>
<evidence type="ECO:0000313" key="3">
    <source>
        <dbReference type="MGI" id="MGI:1917461"/>
    </source>
</evidence>
<reference evidence="2" key="7">
    <citation type="journal article" date="2005" name="Science">
        <title>The Transcriptional Landscape of the Mammalian Genome.</title>
        <authorList>
            <consortium name="The FANTOM Consortium"/>
            <consortium name="Riken Genome Exploration Research Group and Genome Science Group (Genome Network Project Core Group)"/>
        </authorList>
    </citation>
    <scope>NUCLEOTIDE SEQUENCE</scope>
    <source>
        <strain evidence="2">C57BL/6J</strain>
        <tissue evidence="2">Thymus</tissue>
    </source>
</reference>
<feature type="region of interest" description="Disordered" evidence="1">
    <location>
        <begin position="58"/>
        <end position="109"/>
    </location>
</feature>
<proteinExistence type="evidence at transcript level"/>
<feature type="compositionally biased region" description="Polar residues" evidence="1">
    <location>
        <begin position="1"/>
        <end position="13"/>
    </location>
</feature>
<reference evidence="2" key="5">
    <citation type="submission" date="2001-07" db="EMBL/GenBank/DDBJ databases">
        <authorList>
            <person name="Adachi J."/>
            <person name="Aizawa K."/>
            <person name="Akimura T."/>
            <person name="Arakawa T."/>
            <person name="Bono H."/>
            <person name="Carninci P."/>
            <person name="Fukuda S."/>
            <person name="Furuno M."/>
            <person name="Hanagaki T."/>
            <person name="Hara A."/>
            <person name="Hashizume W."/>
            <person name="Hayashida K."/>
            <person name="Hayatsu N."/>
            <person name="Hiramoto K."/>
            <person name="Hiraoka T."/>
            <person name="Hirozane T."/>
            <person name="Hori F."/>
            <person name="Imotani K."/>
            <person name="Ishii Y."/>
            <person name="Itoh M."/>
            <person name="Kagawa I."/>
            <person name="Kasukawa T."/>
            <person name="Katoh H."/>
            <person name="Kawai J."/>
            <person name="Kojima Y."/>
            <person name="Kondo S."/>
            <person name="Konno H."/>
            <person name="Kouda M."/>
            <person name="Koya S."/>
            <person name="Kurihara C."/>
            <person name="Matsuyama T."/>
            <person name="Miyazaki A."/>
            <person name="Murata M."/>
            <person name="Nakamura M."/>
            <person name="Nishi K."/>
            <person name="Nomura K."/>
            <person name="Numazaki R."/>
            <person name="Ohno M."/>
            <person name="Ohsato N."/>
            <person name="Okazaki Y."/>
            <person name="Saito R."/>
            <person name="Saitoh H."/>
            <person name="Sakai C."/>
            <person name="Sakai K."/>
            <person name="Sakazume N."/>
            <person name="Sano H."/>
            <person name="Sasaki D."/>
            <person name="Shibata K."/>
            <person name="Shinagawa A."/>
            <person name="Shiraki T."/>
            <person name="Sogabe Y."/>
            <person name="Tagami M."/>
            <person name="Tagawa A."/>
            <person name="Takahashi F."/>
            <person name="Takaku-Akahira S."/>
            <person name="Takeda Y."/>
            <person name="Tanaka T."/>
            <person name="Tomaru A."/>
            <person name="Toya T."/>
            <person name="Yasunishi A."/>
            <person name="Muramatsu M."/>
            <person name="Hayashizaki Y."/>
        </authorList>
    </citation>
    <scope>NUCLEOTIDE SEQUENCE</scope>
    <source>
        <strain evidence="2">C57BL/6J</strain>
        <tissue evidence="2">Thymus</tissue>
    </source>
</reference>
<reference evidence="2" key="8">
    <citation type="journal article" date="2005" name="Science">
        <title>Antisense Transcription in the Mammalian Transcriptome.</title>
        <authorList>
            <consortium name="RIKEN Genome Exploration Research Group and Genome Science Group (Genome Network Project Core Group) and the FANTOM Consortium"/>
        </authorList>
    </citation>
    <scope>NUCLEOTIDE SEQUENCE</scope>
    <source>
        <strain evidence="2">C57BL/6J</strain>
        <tissue evidence="2">Thymus</tissue>
    </source>
</reference>
<reference evidence="2" key="3">
    <citation type="journal article" date="2000" name="Genome Res.">
        <title>RIKEN integrated sequence analysis (RISA) system--384-format sequencing pipeline with 384 multicapillary sequencer.</title>
        <authorList>
            <person name="Shibata K."/>
            <person name="Itoh M."/>
            <person name="Aizawa K."/>
            <person name="Nagaoka S."/>
            <person name="Sasaki N."/>
            <person name="Carninci P."/>
            <person name="Konno H."/>
            <person name="Akiyama J."/>
            <person name="Nishi K."/>
            <person name="Kitsunai T."/>
            <person name="Tashiro H."/>
            <person name="Itoh M."/>
            <person name="Sumi N."/>
            <person name="Ishii Y."/>
            <person name="Nakamura S."/>
            <person name="Hazama M."/>
            <person name="Nishine T."/>
            <person name="Harada A."/>
            <person name="Yamamoto R."/>
            <person name="Matsumoto H."/>
            <person name="Sakaguchi S."/>
            <person name="Ikegami T."/>
            <person name="Kashiwagi K."/>
            <person name="Fujiwake S."/>
            <person name="Inoue K."/>
            <person name="Togawa Y."/>
            <person name="Izawa M."/>
            <person name="Ohara E."/>
            <person name="Watahiki M."/>
            <person name="Yoneda Y."/>
            <person name="Ishikawa T."/>
            <person name="Ozawa K."/>
            <person name="Tanaka T."/>
            <person name="Matsuura S."/>
            <person name="Kawai J."/>
            <person name="Okazaki Y."/>
            <person name="Muramatsu M."/>
            <person name="Inoue Y."/>
            <person name="Kira A."/>
            <person name="Hayashizaki Y."/>
        </authorList>
    </citation>
    <scope>NUCLEOTIDE SEQUENCE</scope>
    <source>
        <strain evidence="2">C57BL/6J</strain>
        <tissue evidence="2">Thymus</tissue>
    </source>
</reference>
<reference evidence="2" key="1">
    <citation type="journal article" date="1999" name="Methods Enzymol.">
        <title>High-efficiency full-length cDNA cloning.</title>
        <authorList>
            <person name="Carninci P."/>
            <person name="Hayashizaki Y."/>
        </authorList>
    </citation>
    <scope>NUCLEOTIDE SEQUENCE</scope>
    <source>
        <strain evidence="2">C57BL/6J</strain>
        <tissue evidence="2">Thymus</tissue>
    </source>
</reference>
<feature type="region of interest" description="Disordered" evidence="1">
    <location>
        <begin position="1"/>
        <end position="40"/>
    </location>
</feature>
<reference evidence="2" key="2">
    <citation type="journal article" date="2000" name="Genome Res.">
        <title>Normalization and subtraction of cap-trapper-selected cDNAs to prepare full-length cDNA libraries for rapid discovery of new genes.</title>
        <authorList>
            <person name="Carninci P."/>
            <person name="Shibata Y."/>
            <person name="Hayatsu N."/>
            <person name="Sugahara Y."/>
            <person name="Shibata K."/>
            <person name="Itoh M."/>
            <person name="Konno H."/>
            <person name="Okazaki Y."/>
            <person name="Muramatsu M."/>
            <person name="Hayashizaki Y."/>
        </authorList>
    </citation>
    <scope>NUCLEOTIDE SEQUENCE</scope>
    <source>
        <strain evidence="2">C57BL/6J</strain>
        <tissue evidence="2">Thymus</tissue>
    </source>
</reference>
<name>Q8C9M5_MOUSE</name>
<evidence type="ECO:0000256" key="1">
    <source>
        <dbReference type="SAM" id="MobiDB-lite"/>
    </source>
</evidence>
<organism evidence="2">
    <name type="scientific">Mus musculus</name>
    <name type="common">Mouse</name>
    <dbReference type="NCBI Taxonomy" id="10090"/>
    <lineage>
        <taxon>Eukaryota</taxon>
        <taxon>Metazoa</taxon>
        <taxon>Chordata</taxon>
        <taxon>Craniata</taxon>
        <taxon>Vertebrata</taxon>
        <taxon>Euteleostomi</taxon>
        <taxon>Mammalia</taxon>
        <taxon>Eutheria</taxon>
        <taxon>Euarchontoglires</taxon>
        <taxon>Glires</taxon>
        <taxon>Rodentia</taxon>
        <taxon>Myomorpha</taxon>
        <taxon>Muroidea</taxon>
        <taxon>Muridae</taxon>
        <taxon>Murinae</taxon>
        <taxon>Mus</taxon>
        <taxon>Mus</taxon>
    </lineage>
</organism>
<accession>Q8C9M5</accession>
<dbReference type="AGR" id="MGI:1917461"/>
<reference evidence="2" key="6">
    <citation type="journal article" date="2002" name="Nature">
        <title>Analysis of the mouse transcriptome based on functional annotation of 60,770 full-length cDNAs.</title>
        <authorList>
            <consortium name="The FANTOM Consortium and the RIKEN Genome Exploration Research Group Phase I and II Team"/>
        </authorList>
    </citation>
    <scope>NUCLEOTIDE SEQUENCE</scope>
    <source>
        <strain evidence="2">C57BL/6J</strain>
        <tissue evidence="2">Thymus</tissue>
    </source>
</reference>
<protein>
    <submittedName>
        <fullName evidence="2">Uncharacterized protein</fullName>
    </submittedName>
</protein>
<sequence>MPSSTISRASQMERQAFHRADSGETAAVSHSRMHGSDRFWEGPETRMTLFAWKSHEDAGRGGLIRGSDVQRGGKESRRSPQPWTEGTKENLHHCRSYTSQGSVKNGGRPREDLFWFSAFH</sequence>